<reference evidence="3" key="1">
    <citation type="journal article" date="2019" name="Int. J. Syst. Evol. Microbiol.">
        <title>The Global Catalogue of Microorganisms (GCM) 10K type strain sequencing project: providing services to taxonomists for standard genome sequencing and annotation.</title>
        <authorList>
            <consortium name="The Broad Institute Genomics Platform"/>
            <consortium name="The Broad Institute Genome Sequencing Center for Infectious Disease"/>
            <person name="Wu L."/>
            <person name="Ma J."/>
        </authorList>
    </citation>
    <scope>NUCLEOTIDE SEQUENCE [LARGE SCALE GENOMIC DNA]</scope>
    <source>
        <strain evidence="3">CGMCC 1.10992</strain>
    </source>
</reference>
<name>A0ABW4XR44_9GAMM</name>
<keyword evidence="1" id="KW-1133">Transmembrane helix</keyword>
<feature type="transmembrane region" description="Helical" evidence="1">
    <location>
        <begin position="12"/>
        <end position="31"/>
    </location>
</feature>
<dbReference type="Pfam" id="PF07963">
    <property type="entry name" value="N_methyl"/>
    <property type="match status" value="1"/>
</dbReference>
<dbReference type="EMBL" id="JBHUHT010000027">
    <property type="protein sequence ID" value="MFD2097629.1"/>
    <property type="molecule type" value="Genomic_DNA"/>
</dbReference>
<proteinExistence type="predicted"/>
<keyword evidence="1" id="KW-0472">Membrane</keyword>
<dbReference type="Proteomes" id="UP001597380">
    <property type="component" value="Unassembled WGS sequence"/>
</dbReference>
<dbReference type="InterPro" id="IPR045584">
    <property type="entry name" value="Pilin-like"/>
</dbReference>
<dbReference type="PROSITE" id="PS00409">
    <property type="entry name" value="PROKAR_NTER_METHYL"/>
    <property type="match status" value="1"/>
</dbReference>
<sequence>MRNQKGFTLIELVVVIIILGILAVTAAPKFIDLQGDARASTIQGMKAALEGASTLTYSKSAIAGLEKADSDCLALAGDQAAATCAAANLNEVNVVYGYPEATAVDLGKVLEIDFANDDREWDADESVANTVIITLRNTAAVDPLDDTECQVRYVEAVDENSRPVITPEVTGC</sequence>
<dbReference type="Gene3D" id="3.30.700.10">
    <property type="entry name" value="Glycoprotein, Type 4 Pilin"/>
    <property type="match status" value="1"/>
</dbReference>
<evidence type="ECO:0000256" key="1">
    <source>
        <dbReference type="SAM" id="Phobius"/>
    </source>
</evidence>
<dbReference type="NCBIfam" id="TIGR02532">
    <property type="entry name" value="IV_pilin_GFxxxE"/>
    <property type="match status" value="1"/>
</dbReference>
<comment type="caution">
    <text evidence="2">The sequence shown here is derived from an EMBL/GenBank/DDBJ whole genome shotgun (WGS) entry which is preliminary data.</text>
</comment>
<accession>A0ABW4XR44</accession>
<keyword evidence="1" id="KW-0812">Transmembrane</keyword>
<evidence type="ECO:0000313" key="3">
    <source>
        <dbReference type="Proteomes" id="UP001597380"/>
    </source>
</evidence>
<dbReference type="InterPro" id="IPR012902">
    <property type="entry name" value="N_methyl_site"/>
</dbReference>
<dbReference type="RefSeq" id="WP_345341747.1">
    <property type="nucleotide sequence ID" value="NZ_BAABLI010000031.1"/>
</dbReference>
<keyword evidence="3" id="KW-1185">Reference proteome</keyword>
<gene>
    <name evidence="2" type="ORF">ACFSJ3_16685</name>
</gene>
<evidence type="ECO:0000313" key="2">
    <source>
        <dbReference type="EMBL" id="MFD2097629.1"/>
    </source>
</evidence>
<dbReference type="SUPFAM" id="SSF54523">
    <property type="entry name" value="Pili subunits"/>
    <property type="match status" value="1"/>
</dbReference>
<protein>
    <submittedName>
        <fullName evidence="2">Type II secretion system protein</fullName>
    </submittedName>
</protein>
<organism evidence="2 3">
    <name type="scientific">Corallincola platygyrae</name>
    <dbReference type="NCBI Taxonomy" id="1193278"/>
    <lineage>
        <taxon>Bacteria</taxon>
        <taxon>Pseudomonadati</taxon>
        <taxon>Pseudomonadota</taxon>
        <taxon>Gammaproteobacteria</taxon>
        <taxon>Alteromonadales</taxon>
        <taxon>Psychromonadaceae</taxon>
        <taxon>Corallincola</taxon>
    </lineage>
</organism>